<evidence type="ECO:0000313" key="1">
    <source>
        <dbReference type="EMBL" id="SFE38349.1"/>
    </source>
</evidence>
<reference evidence="2" key="1">
    <citation type="submission" date="2016-10" db="EMBL/GenBank/DDBJ databases">
        <authorList>
            <person name="Varghese N."/>
            <person name="Submissions S."/>
        </authorList>
    </citation>
    <scope>NUCLEOTIDE SEQUENCE [LARGE SCALE GENOMIC DNA]</scope>
    <source>
        <strain evidence="2">UNC178MFTsu3.1</strain>
    </source>
</reference>
<dbReference type="AlphaFoldDB" id="A0A1I2A3J4"/>
<dbReference type="EMBL" id="FONH01000002">
    <property type="protein sequence ID" value="SFE38349.1"/>
    <property type="molecule type" value="Genomic_DNA"/>
</dbReference>
<evidence type="ECO:0000313" key="2">
    <source>
        <dbReference type="Proteomes" id="UP000199477"/>
    </source>
</evidence>
<dbReference type="RefSeq" id="WP_026636514.1">
    <property type="nucleotide sequence ID" value="NZ_FONH01000002.1"/>
</dbReference>
<organism evidence="1 2">
    <name type="scientific">Dyella marensis</name>
    <dbReference type="NCBI Taxonomy" id="500610"/>
    <lineage>
        <taxon>Bacteria</taxon>
        <taxon>Pseudomonadati</taxon>
        <taxon>Pseudomonadota</taxon>
        <taxon>Gammaproteobacteria</taxon>
        <taxon>Lysobacterales</taxon>
        <taxon>Rhodanobacteraceae</taxon>
        <taxon>Dyella</taxon>
    </lineage>
</organism>
<protein>
    <submittedName>
        <fullName evidence="1">Uncharacterized protein</fullName>
    </submittedName>
</protein>
<sequence length="67" mass="7464">MSESLAEALPREIERVQELLPLYDAIPTGIFAATMMRESIKTAQDAMVAGDVVQMIRSYEDLQGYKA</sequence>
<name>A0A1I2A3J4_9GAMM</name>
<dbReference type="STRING" id="500610.SAMN02799615_00907"/>
<dbReference type="Proteomes" id="UP000199477">
    <property type="component" value="Unassembled WGS sequence"/>
</dbReference>
<accession>A0A1I2A3J4</accession>
<keyword evidence="2" id="KW-1185">Reference proteome</keyword>
<gene>
    <name evidence="1" type="ORF">SAMN02799615_00907</name>
</gene>
<proteinExistence type="predicted"/>